<dbReference type="OrthoDB" id="192297at2"/>
<feature type="region of interest" description="Disordered" evidence="1">
    <location>
        <begin position="1"/>
        <end position="28"/>
    </location>
</feature>
<reference evidence="3 4" key="1">
    <citation type="submission" date="2019-05" db="EMBL/GenBank/DDBJ databases">
        <title>The metagenome of a microbial culture collection derived from dairy environment covers the genomic content of the human microbiome.</title>
        <authorList>
            <person name="Roder T."/>
            <person name="Wuthrich D."/>
            <person name="Sattari Z."/>
            <person name="Von Ah U."/>
            <person name="Bar C."/>
            <person name="Ronchi F."/>
            <person name="Macpherson A.J."/>
            <person name="Ganal-Vonarburg S.C."/>
            <person name="Bruggmann R."/>
            <person name="Vergeres G."/>
        </authorList>
    </citation>
    <scope>NUCLEOTIDE SEQUENCE [LARGE SCALE GENOMIC DNA]</scope>
    <source>
        <strain evidence="3 4">FAM 18815</strain>
    </source>
</reference>
<sequence length="106" mass="11981">MKAHQHSAGAKKRRTKRSKPTHRYYHGGKTTKIHNLVDGLENPLVFLLTEGQTHDAVSAIKLLKNFDLSRINILVDKAYATKGIHLKRTLRNLGISIGIFKRNVTL</sequence>
<name>A0A5R9BYL2_9LACO</name>
<dbReference type="GO" id="GO:0004803">
    <property type="term" value="F:transposase activity"/>
    <property type="evidence" value="ECO:0007669"/>
    <property type="project" value="InterPro"/>
</dbReference>
<dbReference type="EMBL" id="VBTH01000001">
    <property type="protein sequence ID" value="TLQ05824.1"/>
    <property type="molecule type" value="Genomic_DNA"/>
</dbReference>
<accession>A0A5R9BYL2</accession>
<dbReference type="InterPro" id="IPR002559">
    <property type="entry name" value="Transposase_11"/>
</dbReference>
<dbReference type="AlphaFoldDB" id="A0A5R9BYL2"/>
<protein>
    <submittedName>
        <fullName evidence="3">Transposase</fullName>
    </submittedName>
</protein>
<dbReference type="Pfam" id="PF01609">
    <property type="entry name" value="DDE_Tnp_1"/>
    <property type="match status" value="1"/>
</dbReference>
<dbReference type="GO" id="GO:0003677">
    <property type="term" value="F:DNA binding"/>
    <property type="evidence" value="ECO:0007669"/>
    <property type="project" value="InterPro"/>
</dbReference>
<evidence type="ECO:0000256" key="1">
    <source>
        <dbReference type="SAM" id="MobiDB-lite"/>
    </source>
</evidence>
<gene>
    <name evidence="3" type="ORF">FEZ51_00225</name>
</gene>
<evidence type="ECO:0000313" key="3">
    <source>
        <dbReference type="EMBL" id="TLQ05824.1"/>
    </source>
</evidence>
<dbReference type="GO" id="GO:0006313">
    <property type="term" value="P:DNA transposition"/>
    <property type="evidence" value="ECO:0007669"/>
    <property type="project" value="InterPro"/>
</dbReference>
<evidence type="ECO:0000313" key="4">
    <source>
        <dbReference type="Proteomes" id="UP000305541"/>
    </source>
</evidence>
<proteinExistence type="predicted"/>
<evidence type="ECO:0000259" key="2">
    <source>
        <dbReference type="Pfam" id="PF01609"/>
    </source>
</evidence>
<organism evidence="3 4">
    <name type="scientific">Pediococcus stilesii</name>
    <dbReference type="NCBI Taxonomy" id="331679"/>
    <lineage>
        <taxon>Bacteria</taxon>
        <taxon>Bacillati</taxon>
        <taxon>Bacillota</taxon>
        <taxon>Bacilli</taxon>
        <taxon>Lactobacillales</taxon>
        <taxon>Lactobacillaceae</taxon>
        <taxon>Pediococcus</taxon>
    </lineage>
</organism>
<dbReference type="Proteomes" id="UP000305541">
    <property type="component" value="Unassembled WGS sequence"/>
</dbReference>
<dbReference type="RefSeq" id="WP_115230821.1">
    <property type="nucleotide sequence ID" value="NZ_VBTH01000001.1"/>
</dbReference>
<feature type="domain" description="Transposase IS4-like" evidence="2">
    <location>
        <begin position="12"/>
        <end position="85"/>
    </location>
</feature>
<comment type="caution">
    <text evidence="3">The sequence shown here is derived from an EMBL/GenBank/DDBJ whole genome shotgun (WGS) entry which is preliminary data.</text>
</comment>